<feature type="domain" description="Methyltransferase" evidence="1">
    <location>
        <begin position="55"/>
        <end position="159"/>
    </location>
</feature>
<comment type="caution">
    <text evidence="2">The sequence shown here is derived from an EMBL/GenBank/DDBJ whole genome shotgun (WGS) entry which is preliminary data.</text>
</comment>
<protein>
    <submittedName>
        <fullName evidence="2">Ubiquinone biosynthesis O-methyltransferase</fullName>
        <ecNumber evidence="2">2.1.1.222</ecNumber>
    </submittedName>
</protein>
<dbReference type="EC" id="2.1.1.222" evidence="2"/>
<keyword evidence="2" id="KW-0808">Transferase</keyword>
<sequence length="233" mass="26037">MGLLDHNFQLASGERVTAIAIDNIPPDHLARYEFAAECLKDMQPELENSPLIGADIFCGSGYGSHILAQRLPCFLLGIDGSSEAIQQASQHYTDFNLLFSHKFFPFTLPPRHFDFIVSMESLEHVENGDLFFKVLSQSIKPGGRLIISAPNSEVVDLAKNPYPWHYHHFTKQEIMDMGKKYGLVHQVCMGAECTVVDKSTGKVVAGNYYSPISGKLRQDYPGDTLTHFFKKPA</sequence>
<reference evidence="2" key="1">
    <citation type="submission" date="2019-08" db="EMBL/GenBank/DDBJ databases">
        <authorList>
            <person name="Kucharzyk K."/>
            <person name="Murdoch R.W."/>
            <person name="Higgins S."/>
            <person name="Loffler F."/>
        </authorList>
    </citation>
    <scope>NUCLEOTIDE SEQUENCE</scope>
</reference>
<keyword evidence="2" id="KW-0830">Ubiquinone</keyword>
<dbReference type="EMBL" id="VSSQ01008867">
    <property type="protein sequence ID" value="MPM40072.1"/>
    <property type="molecule type" value="Genomic_DNA"/>
</dbReference>
<dbReference type="Pfam" id="PF13847">
    <property type="entry name" value="Methyltransf_31"/>
    <property type="match status" value="1"/>
</dbReference>
<evidence type="ECO:0000313" key="2">
    <source>
        <dbReference type="EMBL" id="MPM40072.1"/>
    </source>
</evidence>
<dbReference type="CDD" id="cd02440">
    <property type="entry name" value="AdoMet_MTases"/>
    <property type="match status" value="1"/>
</dbReference>
<dbReference type="InterPro" id="IPR029063">
    <property type="entry name" value="SAM-dependent_MTases_sf"/>
</dbReference>
<dbReference type="PANTHER" id="PTHR43861">
    <property type="entry name" value="TRANS-ACONITATE 2-METHYLTRANSFERASE-RELATED"/>
    <property type="match status" value="1"/>
</dbReference>
<proteinExistence type="predicted"/>
<dbReference type="GO" id="GO:0032259">
    <property type="term" value="P:methylation"/>
    <property type="evidence" value="ECO:0007669"/>
    <property type="project" value="UniProtKB-KW"/>
</dbReference>
<dbReference type="AlphaFoldDB" id="A0A644ZGP8"/>
<dbReference type="InterPro" id="IPR025714">
    <property type="entry name" value="Methyltranfer_dom"/>
</dbReference>
<name>A0A644ZGP8_9ZZZZ</name>
<dbReference type="SUPFAM" id="SSF53335">
    <property type="entry name" value="S-adenosyl-L-methionine-dependent methyltransferases"/>
    <property type="match status" value="1"/>
</dbReference>
<keyword evidence="2" id="KW-0489">Methyltransferase</keyword>
<accession>A0A644ZGP8</accession>
<gene>
    <name evidence="2" type="primary">ubiG_33</name>
    <name evidence="2" type="ORF">SDC9_86710</name>
</gene>
<dbReference type="Gene3D" id="3.40.50.150">
    <property type="entry name" value="Vaccinia Virus protein VP39"/>
    <property type="match status" value="1"/>
</dbReference>
<evidence type="ECO:0000259" key="1">
    <source>
        <dbReference type="Pfam" id="PF13847"/>
    </source>
</evidence>
<dbReference type="GO" id="GO:0008757">
    <property type="term" value="F:S-adenosylmethionine-dependent methyltransferase activity"/>
    <property type="evidence" value="ECO:0007669"/>
    <property type="project" value="InterPro"/>
</dbReference>
<dbReference type="GO" id="GO:0102208">
    <property type="term" value="F:2-polyprenyl-6-hydroxyphenol methylase activity"/>
    <property type="evidence" value="ECO:0007669"/>
    <property type="project" value="UniProtKB-EC"/>
</dbReference>
<organism evidence="2">
    <name type="scientific">bioreactor metagenome</name>
    <dbReference type="NCBI Taxonomy" id="1076179"/>
    <lineage>
        <taxon>unclassified sequences</taxon>
        <taxon>metagenomes</taxon>
        <taxon>ecological metagenomes</taxon>
    </lineage>
</organism>